<organism evidence="1 3">
    <name type="scientific">Thermoproteota archaeon</name>
    <dbReference type="NCBI Taxonomy" id="2056631"/>
    <lineage>
        <taxon>Archaea</taxon>
        <taxon>Thermoproteota</taxon>
    </lineage>
</organism>
<dbReference type="AlphaFoldDB" id="A0A520KGK6"/>
<name>A0A520KGK6_9CREN</name>
<evidence type="ECO:0000313" key="1">
    <source>
        <dbReference type="EMBL" id="RZN57272.1"/>
    </source>
</evidence>
<reference evidence="2 4" key="1">
    <citation type="journal article" date="2019" name="Nat. Microbiol.">
        <title>Expanding anaerobic alkane metabolism in the domain of Archaea.</title>
        <authorList>
            <person name="Wang Y."/>
            <person name="Wegener G."/>
            <person name="Hou J."/>
            <person name="Wang F."/>
            <person name="Xiao X."/>
        </authorList>
    </citation>
    <scope>NUCLEOTIDE SEQUENCE [LARGE SCALE GENOMIC DNA]</scope>
    <source>
        <strain evidence="2">WYZ-LMO11</strain>
    </source>
</reference>
<evidence type="ECO:0000313" key="3">
    <source>
        <dbReference type="Proteomes" id="UP000316080"/>
    </source>
</evidence>
<dbReference type="Proteomes" id="UP000317265">
    <property type="component" value="Unassembled WGS sequence"/>
</dbReference>
<dbReference type="EMBL" id="RXIH01000009">
    <property type="protein sequence ID" value="RZN57272.1"/>
    <property type="molecule type" value="Genomic_DNA"/>
</dbReference>
<proteinExistence type="predicted"/>
<reference evidence="1 3" key="2">
    <citation type="journal article" date="2019" name="Nat. Microbiol.">
        <title>Wide diversity of methane and short-chain alkane metabolisms in uncultured archaea.</title>
        <authorList>
            <person name="Borrel G."/>
            <person name="Adam P.S."/>
            <person name="McKay L.J."/>
            <person name="Chen L.X."/>
            <person name="Sierra-Garcia I.N."/>
            <person name="Sieber C.M."/>
            <person name="Letourneur Q."/>
            <person name="Ghozlane A."/>
            <person name="Andersen G.L."/>
            <person name="Li W.J."/>
            <person name="Hallam S.J."/>
            <person name="Muyzer G."/>
            <person name="de Oliveira V.M."/>
            <person name="Inskeep W.P."/>
            <person name="Banfield J.F."/>
            <person name="Gribaldo S."/>
        </authorList>
    </citation>
    <scope>NUCLEOTIDE SEQUENCE [LARGE SCALE GENOMIC DNA]</scope>
    <source>
        <strain evidence="1">Verst-YHS</strain>
    </source>
</reference>
<accession>A0A520KGK6</accession>
<gene>
    <name evidence="2" type="ORF">DSO09_01995</name>
    <name evidence="1" type="ORF">EF809_01245</name>
</gene>
<comment type="caution">
    <text evidence="1">The sequence shown here is derived from an EMBL/GenBank/DDBJ whole genome shotgun (WGS) entry which is preliminary data.</text>
</comment>
<dbReference type="EMBL" id="QNVI01000022">
    <property type="protein sequence ID" value="TDA39656.1"/>
    <property type="molecule type" value="Genomic_DNA"/>
</dbReference>
<evidence type="ECO:0000313" key="2">
    <source>
        <dbReference type="EMBL" id="TDA39656.1"/>
    </source>
</evidence>
<dbReference type="Proteomes" id="UP000316080">
    <property type="component" value="Unassembled WGS sequence"/>
</dbReference>
<protein>
    <submittedName>
        <fullName evidence="1">Uncharacterized protein</fullName>
    </submittedName>
</protein>
<evidence type="ECO:0000313" key="4">
    <source>
        <dbReference type="Proteomes" id="UP000317265"/>
    </source>
</evidence>
<sequence length="91" mass="10613">MKIANQFKDIKVHLIQVKRSIESWILAGLSVKNPENLLNPEEELKNLIQRKGKHYSKSINVYRKLALEVDIEVAKSKSETFRNFLECLKDC</sequence>